<dbReference type="GO" id="GO:0003677">
    <property type="term" value="F:DNA binding"/>
    <property type="evidence" value="ECO:0007669"/>
    <property type="project" value="UniProtKB-KW"/>
</dbReference>
<gene>
    <name evidence="1" type="ORF">V5R04_12405</name>
</gene>
<evidence type="ECO:0000313" key="1">
    <source>
        <dbReference type="EMBL" id="XBH21007.1"/>
    </source>
</evidence>
<dbReference type="InterPro" id="IPR007351">
    <property type="entry name" value="YjbR"/>
</dbReference>
<accession>A0AAU7DS32</accession>
<dbReference type="InterPro" id="IPR058532">
    <property type="entry name" value="YjbR/MT2646/Rv2570-like"/>
</dbReference>
<dbReference type="PANTHER" id="PTHR35145">
    <property type="entry name" value="CYTOPLASMIC PROTEIN-RELATED"/>
    <property type="match status" value="1"/>
</dbReference>
<protein>
    <submittedName>
        <fullName evidence="1">MmcQ/YjbR family DNA-binding protein</fullName>
    </submittedName>
</protein>
<keyword evidence="1" id="KW-0238">DNA-binding</keyword>
<name>A0AAU7DS32_9MICO</name>
<dbReference type="SUPFAM" id="SSF142906">
    <property type="entry name" value="YjbR-like"/>
    <property type="match status" value="1"/>
</dbReference>
<dbReference type="AlphaFoldDB" id="A0AAU7DS32"/>
<proteinExistence type="predicted"/>
<dbReference type="InterPro" id="IPR038056">
    <property type="entry name" value="YjbR-like_sf"/>
</dbReference>
<dbReference type="EMBL" id="CP146203">
    <property type="protein sequence ID" value="XBH21007.1"/>
    <property type="molecule type" value="Genomic_DNA"/>
</dbReference>
<dbReference type="Pfam" id="PF04237">
    <property type="entry name" value="YjbR"/>
    <property type="match status" value="1"/>
</dbReference>
<sequence length="134" mass="15180">MDYEQTRHTCLSFPGAYEGFPFGPEIAVFKVRAQDSVSGKVFALMWPQEQGARVNLKCDPILAEQLRAVHPQITPGYHMNKRHWNTVLVTPTAGLDDAMVHDLIEDSYDLVVSALPKWHRLLLGWRITPPDPTD</sequence>
<dbReference type="PANTHER" id="PTHR35145:SF1">
    <property type="entry name" value="CYTOPLASMIC PROTEIN"/>
    <property type="match status" value="1"/>
</dbReference>
<dbReference type="Gene3D" id="3.90.1150.30">
    <property type="match status" value="1"/>
</dbReference>
<reference evidence="1" key="1">
    <citation type="submission" date="2024-02" db="EMBL/GenBank/DDBJ databases">
        <title>Tomenella chthoni gen. nov. sp. nov., a member of the family Jonesiaceae isolated from bat guano.</title>
        <authorList>
            <person name="Miller S.L."/>
            <person name="King J."/>
            <person name="Sankaranarayanan K."/>
            <person name="Lawson P.A."/>
        </authorList>
    </citation>
    <scope>NUCLEOTIDE SEQUENCE</scope>
    <source>
        <strain evidence="1">BS-20</strain>
    </source>
</reference>
<organism evidence="1">
    <name type="scientific">Jonesiaceae bacterium BS-20</name>
    <dbReference type="NCBI Taxonomy" id="3120821"/>
    <lineage>
        <taxon>Bacteria</taxon>
        <taxon>Bacillati</taxon>
        <taxon>Actinomycetota</taxon>
        <taxon>Actinomycetes</taxon>
        <taxon>Micrococcales</taxon>
        <taxon>Jonesiaceae</taxon>
    </lineage>
</organism>